<organism evidence="7">
    <name type="scientific">Vecturithrix granuli</name>
    <dbReference type="NCBI Taxonomy" id="1499967"/>
    <lineage>
        <taxon>Bacteria</taxon>
        <taxon>Candidatus Moduliflexota</taxon>
        <taxon>Candidatus Vecturitrichia</taxon>
        <taxon>Candidatus Vecturitrichales</taxon>
        <taxon>Candidatus Vecturitrichaceae</taxon>
        <taxon>Candidatus Vecturithrix</taxon>
    </lineage>
</organism>
<dbReference type="SUPFAM" id="SSF53067">
    <property type="entry name" value="Actin-like ATPase domain"/>
    <property type="match status" value="2"/>
</dbReference>
<dbReference type="InterPro" id="IPR000577">
    <property type="entry name" value="Carb_kinase_FGGY"/>
</dbReference>
<keyword evidence="4 7" id="KW-0418">Kinase</keyword>
<dbReference type="PIRSF" id="PIRSF000538">
    <property type="entry name" value="GlpK"/>
    <property type="match status" value="1"/>
</dbReference>
<dbReference type="InterPro" id="IPR050406">
    <property type="entry name" value="FGGY_Carb_Kinase"/>
</dbReference>
<dbReference type="GO" id="GO:0005975">
    <property type="term" value="P:carbohydrate metabolic process"/>
    <property type="evidence" value="ECO:0007669"/>
    <property type="project" value="InterPro"/>
</dbReference>
<accession>A0A081C5Z6</accession>
<dbReference type="NCBIfam" id="NF008187">
    <property type="entry name" value="PRK10939.1"/>
    <property type="match status" value="1"/>
</dbReference>
<dbReference type="InterPro" id="IPR018484">
    <property type="entry name" value="FGGY_N"/>
</dbReference>
<dbReference type="PANTHER" id="PTHR43095">
    <property type="entry name" value="SUGAR KINASE"/>
    <property type="match status" value="1"/>
</dbReference>
<dbReference type="CDD" id="cd07775">
    <property type="entry name" value="ASKHA_NBD_FGGY_AI-2K"/>
    <property type="match status" value="1"/>
</dbReference>
<dbReference type="Proteomes" id="UP000030661">
    <property type="component" value="Unassembled WGS sequence"/>
</dbReference>
<proteinExistence type="inferred from homology"/>
<keyword evidence="8" id="KW-1185">Reference proteome</keyword>
<evidence type="ECO:0000256" key="3">
    <source>
        <dbReference type="ARBA" id="ARBA00022679"/>
    </source>
</evidence>
<reference evidence="7" key="1">
    <citation type="journal article" date="2015" name="PeerJ">
        <title>First genomic representation of candidate bacterial phylum KSB3 points to enhanced environmental sensing as a trigger of wastewater bulking.</title>
        <authorList>
            <person name="Sekiguchi Y."/>
            <person name="Ohashi A."/>
            <person name="Parks D.H."/>
            <person name="Yamauchi T."/>
            <person name="Tyson G.W."/>
            <person name="Hugenholtz P."/>
        </authorList>
    </citation>
    <scope>NUCLEOTIDE SEQUENCE [LARGE SCALE GENOMIC DNA]</scope>
</reference>
<evidence type="ECO:0000313" key="8">
    <source>
        <dbReference type="Proteomes" id="UP000030661"/>
    </source>
</evidence>
<evidence type="ECO:0000313" key="7">
    <source>
        <dbReference type="EMBL" id="GAK60001.1"/>
    </source>
</evidence>
<dbReference type="STRING" id="1499967.U27_06988"/>
<dbReference type="PANTHER" id="PTHR43095:SF5">
    <property type="entry name" value="XYLULOSE KINASE"/>
    <property type="match status" value="1"/>
</dbReference>
<dbReference type="GO" id="GO:0009372">
    <property type="term" value="P:quorum sensing"/>
    <property type="evidence" value="ECO:0007669"/>
    <property type="project" value="InterPro"/>
</dbReference>
<protein>
    <submittedName>
        <fullName evidence="7">Carbohydrate kinase FGGY</fullName>
    </submittedName>
</protein>
<dbReference type="InterPro" id="IPR033676">
    <property type="entry name" value="AI-2_kinase"/>
</dbReference>
<dbReference type="InterPro" id="IPR018485">
    <property type="entry name" value="FGGY_C"/>
</dbReference>
<dbReference type="GO" id="GO:0071518">
    <property type="term" value="F:autoinducer-2 kinase activity"/>
    <property type="evidence" value="ECO:0007669"/>
    <property type="project" value="InterPro"/>
</dbReference>
<evidence type="ECO:0000256" key="4">
    <source>
        <dbReference type="ARBA" id="ARBA00022777"/>
    </source>
</evidence>
<keyword evidence="2" id="KW-0963">Cytoplasm</keyword>
<feature type="domain" description="Carbohydrate kinase FGGY N-terminal" evidence="5">
    <location>
        <begin position="3"/>
        <end position="249"/>
    </location>
</feature>
<dbReference type="Gene3D" id="3.30.420.40">
    <property type="match status" value="2"/>
</dbReference>
<comment type="similarity">
    <text evidence="1">Belongs to the FGGY kinase family.</text>
</comment>
<name>A0A081C5Z6_VECG1</name>
<gene>
    <name evidence="7" type="ORF">U27_06988</name>
</gene>
<evidence type="ECO:0000259" key="6">
    <source>
        <dbReference type="Pfam" id="PF02782"/>
    </source>
</evidence>
<dbReference type="eggNOG" id="COG1070">
    <property type="taxonomic scope" value="Bacteria"/>
</dbReference>
<evidence type="ECO:0000256" key="1">
    <source>
        <dbReference type="ARBA" id="ARBA00009156"/>
    </source>
</evidence>
<dbReference type="Pfam" id="PF00370">
    <property type="entry name" value="FGGY_N"/>
    <property type="match status" value="1"/>
</dbReference>
<sequence length="520" mass="56512">MKYVMALDAGTGSGRCVIFDEQGNQAAVSQQEWTHNTDPRFPGSMEFDVEKNWNILAACIQSALRQAGISARDIAGISATSMREGIVLYDGAGKELWACANVDSRAAQEVIELTQLEEGLEEKIYRISGQTFSLGAIPRILWVKKHFPALYDAARTVNMLSDWVLYKLTGELVVDPSNGCTTGLFDLHTRQWKPEIAAWCGLRDDIFPPVHEAGTVIGKVHRQAAEFTGLQEGTPVIISGGDAQLGAVGVNAVFPGQTSVFGGSFWQQEVNMGAVQVDSECRIRVNCHSVPNLWQMEGIAFFPGLVARWFRDTFCQEELRMARATGLDAYYLLEQQAARVPAGAYGIVCTFSDVMNYLKWKHAAPSFINLDISASEKSGKAALFRAIQENAAYVAYGNLKAIASNTGTFPQEVIFAGGASKGNLWCQIVTDVFGVPVKVPVVKEASALGSALCAAVGVGIFASIAEAAQATVQWETSYTPDAAAHQLYQEHFERWRAVYAKQMELVAANLTSPMWSAPGV</sequence>
<dbReference type="HOGENOM" id="CLU_009281_3_4_0"/>
<keyword evidence="3" id="KW-0808">Transferase</keyword>
<feature type="domain" description="Carbohydrate kinase FGGY C-terminal" evidence="6">
    <location>
        <begin position="290"/>
        <end position="457"/>
    </location>
</feature>
<dbReference type="Pfam" id="PF02782">
    <property type="entry name" value="FGGY_C"/>
    <property type="match status" value="1"/>
</dbReference>
<dbReference type="InterPro" id="IPR043129">
    <property type="entry name" value="ATPase_NBD"/>
</dbReference>
<dbReference type="EMBL" id="DF820471">
    <property type="protein sequence ID" value="GAK60001.1"/>
    <property type="molecule type" value="Genomic_DNA"/>
</dbReference>
<dbReference type="AlphaFoldDB" id="A0A081C5Z6"/>
<evidence type="ECO:0000256" key="2">
    <source>
        <dbReference type="ARBA" id="ARBA00022490"/>
    </source>
</evidence>
<evidence type="ECO:0000259" key="5">
    <source>
        <dbReference type="Pfam" id="PF00370"/>
    </source>
</evidence>